<dbReference type="InterPro" id="IPR036279">
    <property type="entry name" value="5-3_exonuclease_C_sf"/>
</dbReference>
<dbReference type="SMART" id="SM00475">
    <property type="entry name" value="53EXOc"/>
    <property type="match status" value="1"/>
</dbReference>
<keyword evidence="1" id="KW-0540">Nuclease</keyword>
<dbReference type="Gene3D" id="1.10.150.20">
    <property type="entry name" value="5' to 3' exonuclease, C-terminal subdomain"/>
    <property type="match status" value="1"/>
</dbReference>
<dbReference type="GO" id="GO:0033567">
    <property type="term" value="P:DNA replication, Okazaki fragment processing"/>
    <property type="evidence" value="ECO:0007669"/>
    <property type="project" value="InterPro"/>
</dbReference>
<dbReference type="SUPFAM" id="SSF47807">
    <property type="entry name" value="5' to 3' exonuclease, C-terminal subdomain"/>
    <property type="match status" value="1"/>
</dbReference>
<gene>
    <name evidence="4" type="ORF">PaBG_00135</name>
</gene>
<sequence length="293" mass="33084">MKQKLLIFDGSNVLMRAFFAVPQLVTSKGFHTNAIKGVVNIVVSVVLARQPTHIAFVMDRKAPTHRHKIFKAYKGNREKDPEQQARLIPQRKPMYDLLTAMGIKVVHKAGVEADDIIGTLTRLGVEADMEVEIVSNDKDMAQLLDKGKVTLLKYQQDTKDYLEITRKNCAEHYLVKPSRIPCMLMMQGDKVDNIPGVEAIGPAAIVKLVATSKRIEDADLSVLNKTQRANFEAARERFRLIRRLVTIHRDIMPIKLSKLVPGKPDTKMIHFICKALEANAIRSTVSRYVKYLS</sequence>
<evidence type="ECO:0000259" key="3">
    <source>
        <dbReference type="SMART" id="SM00475"/>
    </source>
</evidence>
<dbReference type="GO" id="GO:0017108">
    <property type="term" value="F:5'-flap endonuclease activity"/>
    <property type="evidence" value="ECO:0007669"/>
    <property type="project" value="InterPro"/>
</dbReference>
<dbReference type="InterPro" id="IPR038969">
    <property type="entry name" value="FEN"/>
</dbReference>
<dbReference type="RefSeq" id="YP_008433466.1">
    <property type="nucleotide sequence ID" value="NC_022096.1"/>
</dbReference>
<evidence type="ECO:0000256" key="2">
    <source>
        <dbReference type="ARBA" id="ARBA00022801"/>
    </source>
</evidence>
<dbReference type="InterPro" id="IPR029060">
    <property type="entry name" value="PIN-like_dom_sf"/>
</dbReference>
<dbReference type="InterPro" id="IPR020045">
    <property type="entry name" value="DNA_polI_H3TH"/>
</dbReference>
<proteinExistence type="predicted"/>
<dbReference type="PANTHER" id="PTHR42646:SF2">
    <property type="entry name" value="5'-3' EXONUCLEASE FAMILY PROTEIN"/>
    <property type="match status" value="1"/>
</dbReference>
<dbReference type="GO" id="GO:0008409">
    <property type="term" value="F:5'-3' exonuclease activity"/>
    <property type="evidence" value="ECO:0007669"/>
    <property type="project" value="InterPro"/>
</dbReference>
<dbReference type="OrthoDB" id="10292at10239"/>
<organism evidence="4 5">
    <name type="scientific">Pseudomonas phage PaBG</name>
    <dbReference type="NCBI Taxonomy" id="1335230"/>
    <lineage>
        <taxon>Viruses</taxon>
        <taxon>Duplodnaviria</taxon>
        <taxon>Heunggongvirae</taxon>
        <taxon>Uroviricota</taxon>
        <taxon>Caudoviricetes</taxon>
        <taxon>Baikalvirus</taxon>
        <taxon>Baikalvirus PaBG</taxon>
    </lineage>
</organism>
<dbReference type="SUPFAM" id="SSF88723">
    <property type="entry name" value="PIN domain-like"/>
    <property type="match status" value="1"/>
</dbReference>
<dbReference type="KEGG" id="vg:16574821"/>
<reference evidence="4 5" key="1">
    <citation type="journal article" date="2014" name="Genome Announc.">
        <title>Complete Genome Sequence of the Novel Giant Pseudomonas Phage PaBG.</title>
        <authorList>
            <person name="Sykilinda N.N."/>
            <person name="Bondar A.A."/>
            <person name="Gorshkova A.S."/>
            <person name="Kurochkina L.P."/>
            <person name="Kulikov E.E."/>
            <person name="Shneider M.M."/>
            <person name="Kadykov V.A."/>
            <person name="Solovjeva N.V."/>
            <person name="Kabilov M.R."/>
            <person name="Mesyanzhinov V.V."/>
            <person name="Vlassov V.V."/>
            <person name="Drukker V.V."/>
            <person name="Miroshnikov K.A."/>
        </authorList>
    </citation>
    <scope>NUCLEOTIDE SEQUENCE [LARGE SCALE GENOMIC DNA]</scope>
</reference>
<dbReference type="Pfam" id="PF01367">
    <property type="entry name" value="5_3_exonuc"/>
    <property type="match status" value="1"/>
</dbReference>
<feature type="domain" description="5'-3' exonuclease" evidence="3">
    <location>
        <begin position="1"/>
        <end position="262"/>
    </location>
</feature>
<dbReference type="Proteomes" id="UP000015545">
    <property type="component" value="Segment"/>
</dbReference>
<name>S5VMA8_9CAUD</name>
<keyword evidence="5" id="KW-1185">Reference proteome</keyword>
<evidence type="ECO:0000256" key="1">
    <source>
        <dbReference type="ARBA" id="ARBA00022722"/>
    </source>
</evidence>
<dbReference type="Gene3D" id="3.40.50.1010">
    <property type="entry name" value="5'-nuclease"/>
    <property type="match status" value="1"/>
</dbReference>
<dbReference type="PANTHER" id="PTHR42646">
    <property type="entry name" value="FLAP ENDONUCLEASE XNI"/>
    <property type="match status" value="1"/>
</dbReference>
<dbReference type="CDD" id="cd09859">
    <property type="entry name" value="PIN_53EXO"/>
    <property type="match status" value="1"/>
</dbReference>
<accession>S5VMA8</accession>
<keyword evidence="2" id="KW-0378">Hydrolase</keyword>
<protein>
    <submittedName>
        <fullName evidence="4">DNA polymerase I</fullName>
    </submittedName>
</protein>
<dbReference type="EMBL" id="KF147891">
    <property type="protein sequence ID" value="AGS82019.1"/>
    <property type="molecule type" value="Genomic_DNA"/>
</dbReference>
<evidence type="ECO:0000313" key="5">
    <source>
        <dbReference type="Proteomes" id="UP000015545"/>
    </source>
</evidence>
<dbReference type="Pfam" id="PF02739">
    <property type="entry name" value="5_3_exonuc_N"/>
    <property type="match status" value="1"/>
</dbReference>
<dbReference type="GO" id="GO:0003677">
    <property type="term" value="F:DNA binding"/>
    <property type="evidence" value="ECO:0007669"/>
    <property type="project" value="InterPro"/>
</dbReference>
<dbReference type="InterPro" id="IPR020046">
    <property type="entry name" value="5-3_exonucl_a-hlix_arch_N"/>
</dbReference>
<dbReference type="InterPro" id="IPR002421">
    <property type="entry name" value="5-3_exonuclease"/>
</dbReference>
<evidence type="ECO:0000313" key="4">
    <source>
        <dbReference type="EMBL" id="AGS82019.1"/>
    </source>
</evidence>